<reference evidence="3" key="1">
    <citation type="submission" date="2021-01" db="EMBL/GenBank/DDBJ databases">
        <authorList>
            <person name="Corre E."/>
            <person name="Pelletier E."/>
            <person name="Niang G."/>
            <person name="Scheremetjew M."/>
            <person name="Finn R."/>
            <person name="Kale V."/>
            <person name="Holt S."/>
            <person name="Cochrane G."/>
            <person name="Meng A."/>
            <person name="Brown T."/>
            <person name="Cohen L."/>
        </authorList>
    </citation>
    <scope>NUCLEOTIDE SEQUENCE</scope>
    <source>
        <strain evidence="3">CCMP1756</strain>
    </source>
</reference>
<name>A0A7S4A4J3_9STRA</name>
<dbReference type="EMBL" id="HBIW01021744">
    <property type="protein sequence ID" value="CAE0703307.1"/>
    <property type="molecule type" value="Transcribed_RNA"/>
</dbReference>
<dbReference type="InterPro" id="IPR009457">
    <property type="entry name" value="THH1/TOM1/TOM3_dom"/>
</dbReference>
<evidence type="ECO:0000313" key="4">
    <source>
        <dbReference type="EMBL" id="CAH0377515.1"/>
    </source>
</evidence>
<feature type="transmembrane region" description="Helical" evidence="1">
    <location>
        <begin position="165"/>
        <end position="188"/>
    </location>
</feature>
<keyword evidence="1" id="KW-1133">Transmembrane helix</keyword>
<proteinExistence type="predicted"/>
<feature type="transmembrane region" description="Helical" evidence="1">
    <location>
        <begin position="88"/>
        <end position="111"/>
    </location>
</feature>
<dbReference type="OrthoDB" id="161981at2759"/>
<keyword evidence="1" id="KW-0472">Membrane</keyword>
<evidence type="ECO:0000313" key="3">
    <source>
        <dbReference type="EMBL" id="CAE0703307.1"/>
    </source>
</evidence>
<keyword evidence="1" id="KW-0812">Transmembrane</keyword>
<sequence length="301" mass="32325">MATTQVIDLLLQDGSDYESTVGIVGLLYATVAAHAGAAYRRTPKQKTRARRLTGSLGAASTIRALGFAAFAILTHAPGTRSRLFAKGVVVLLCVPDFIVVSSYALLIVVWFECFLDARRHWLDRNQYRWHFRIAYFGLNVVLVGAMVLLYALIFFSGIDGVRYTYVALAAVSIAAPVAHCALYVTLSLQFAPFPLRGGDDEHRAHRSRVVVAWACGRALWGLVVVTACSQIGTATALRRDPQLGGVALAALFLFTEVCPFALTLDSGFLGLVDGDAVTTAPPSLYGTAPAAPRVESSGQFV</sequence>
<feature type="transmembrane region" description="Helical" evidence="1">
    <location>
        <begin position="132"/>
        <end position="153"/>
    </location>
</feature>
<keyword evidence="5" id="KW-1185">Reference proteome</keyword>
<feature type="transmembrane region" description="Helical" evidence="1">
    <location>
        <begin position="244"/>
        <end position="264"/>
    </location>
</feature>
<evidence type="ECO:0000313" key="5">
    <source>
        <dbReference type="Proteomes" id="UP000789595"/>
    </source>
</evidence>
<organism evidence="3">
    <name type="scientific">Pelagomonas calceolata</name>
    <dbReference type="NCBI Taxonomy" id="35677"/>
    <lineage>
        <taxon>Eukaryota</taxon>
        <taxon>Sar</taxon>
        <taxon>Stramenopiles</taxon>
        <taxon>Ochrophyta</taxon>
        <taxon>Pelagophyceae</taxon>
        <taxon>Pelagomonadales</taxon>
        <taxon>Pelagomonadaceae</taxon>
        <taxon>Pelagomonas</taxon>
    </lineage>
</organism>
<accession>A0A7S4A4J3</accession>
<evidence type="ECO:0000256" key="1">
    <source>
        <dbReference type="SAM" id="Phobius"/>
    </source>
</evidence>
<feature type="transmembrane region" description="Helical" evidence="1">
    <location>
        <begin position="20"/>
        <end position="40"/>
    </location>
</feature>
<dbReference type="EMBL" id="CAKKNE010000005">
    <property type="protein sequence ID" value="CAH0377515.1"/>
    <property type="molecule type" value="Genomic_DNA"/>
</dbReference>
<reference evidence="4" key="2">
    <citation type="submission" date="2021-11" db="EMBL/GenBank/DDBJ databases">
        <authorList>
            <consortium name="Genoscope - CEA"/>
            <person name="William W."/>
        </authorList>
    </citation>
    <scope>NUCLEOTIDE SEQUENCE</scope>
</reference>
<evidence type="ECO:0000259" key="2">
    <source>
        <dbReference type="Pfam" id="PF06454"/>
    </source>
</evidence>
<dbReference type="Pfam" id="PF06454">
    <property type="entry name" value="THH1_TOM1-3_dom"/>
    <property type="match status" value="1"/>
</dbReference>
<dbReference type="Proteomes" id="UP000789595">
    <property type="component" value="Unassembled WGS sequence"/>
</dbReference>
<feature type="transmembrane region" description="Helical" evidence="1">
    <location>
        <begin position="52"/>
        <end position="76"/>
    </location>
</feature>
<feature type="domain" description="THH1/TOM1/TOM3" evidence="2">
    <location>
        <begin position="89"/>
        <end position="231"/>
    </location>
</feature>
<protein>
    <recommendedName>
        <fullName evidence="2">THH1/TOM1/TOM3 domain-containing protein</fullName>
    </recommendedName>
</protein>
<dbReference type="AlphaFoldDB" id="A0A7S4A4J3"/>
<gene>
    <name evidence="3" type="ORF">PCAL00307_LOCUS18754</name>
    <name evidence="4" type="ORF">PECAL_5P20500</name>
</gene>